<dbReference type="Pfam" id="PF07676">
    <property type="entry name" value="PD40"/>
    <property type="match status" value="1"/>
</dbReference>
<dbReference type="Gene3D" id="2.120.10.30">
    <property type="entry name" value="TolB, C-terminal domain"/>
    <property type="match status" value="1"/>
</dbReference>
<dbReference type="Proteomes" id="UP000231057">
    <property type="component" value="Chromosome"/>
</dbReference>
<protein>
    <recommendedName>
        <fullName evidence="1">Peptidase S9 prolyl oligopeptidase catalytic domain-containing protein</fullName>
    </recommendedName>
</protein>
<dbReference type="InterPro" id="IPR011659">
    <property type="entry name" value="WD40"/>
</dbReference>
<dbReference type="AlphaFoldDB" id="A0A2D2PZY1"/>
<dbReference type="EMBL" id="CP018092">
    <property type="protein sequence ID" value="ATS17798.1"/>
    <property type="molecule type" value="Genomic_DNA"/>
</dbReference>
<dbReference type="InterPro" id="IPR011042">
    <property type="entry name" value="6-blade_b-propeller_TolB-like"/>
</dbReference>
<gene>
    <name evidence="2" type="ORF">BRW62_02470</name>
</gene>
<evidence type="ECO:0000259" key="1">
    <source>
        <dbReference type="Pfam" id="PF00326"/>
    </source>
</evidence>
<dbReference type="SUPFAM" id="SSF53474">
    <property type="entry name" value="alpha/beta-Hydrolases"/>
    <property type="match status" value="1"/>
</dbReference>
<dbReference type="InterPro" id="IPR029058">
    <property type="entry name" value="AB_hydrolase_fold"/>
</dbReference>
<dbReference type="OrthoDB" id="108903at2"/>
<proteinExistence type="predicted"/>
<dbReference type="InterPro" id="IPR001375">
    <property type="entry name" value="Peptidase_S9_cat"/>
</dbReference>
<reference evidence="2 3" key="1">
    <citation type="submission" date="2016-11" db="EMBL/GenBank/DDBJ databases">
        <title>Complete genome sequence of thermophilic cyanobacteria strain Synechococcus sp. PCC6715.</title>
        <authorList>
            <person name="Tang J."/>
            <person name="Daroch M."/>
            <person name="Liang Y."/>
            <person name="Jiang D."/>
            <person name="Shah M."/>
        </authorList>
    </citation>
    <scope>NUCLEOTIDE SEQUENCE [LARGE SCALE GENOMIC DNA]</scope>
    <source>
        <strain evidence="2 3">PCC 6715</strain>
    </source>
</reference>
<dbReference type="PANTHER" id="PTHR43056:SF5">
    <property type="entry name" value="PEPTIDASE S9 PROLYL OLIGOPEPTIDASE CATALYTIC DOMAIN-CONTAINING PROTEIN"/>
    <property type="match status" value="1"/>
</dbReference>
<organism evidence="2 3">
    <name type="scientific">Parathermosynechococcus lividus PCC 6715</name>
    <dbReference type="NCBI Taxonomy" id="1917166"/>
    <lineage>
        <taxon>Bacteria</taxon>
        <taxon>Bacillati</taxon>
        <taxon>Cyanobacteriota</taxon>
        <taxon>Cyanophyceae</taxon>
        <taxon>Acaryochloridales</taxon>
        <taxon>Thermosynechococcaceae</taxon>
        <taxon>Parathermosynechococcus</taxon>
    </lineage>
</organism>
<dbReference type="SUPFAM" id="SSF82171">
    <property type="entry name" value="DPP6 N-terminal domain-like"/>
    <property type="match status" value="1"/>
</dbReference>
<dbReference type="InterPro" id="IPR050585">
    <property type="entry name" value="Xaa-Pro_dipeptidyl-ppase/CocE"/>
</dbReference>
<name>A0A2D2PZY1_PARLV</name>
<sequence length="618" mass="68228">MVQTAPYGQWDSILTAERVSAAATAISDLRSTPAGLLWLERRPQDQGRVVLVSEQQDLLIPPYSARSRVNEYGGGAYWCHGDQIYIVNDADQGIYRLSRQQPIPQPLYQAANSRFADGCVHPVSRCLVCVQEQHLEQGATQQQLVAITPTGDLTPLVYGAGFYAAPRFSPSGQTLVWLQWSPPAMPWDSCELWGATVTADGTLGLPYRIAGGATEAVQQPQWQGETLYYVSDRSGWWNLYRYREGVHEPVWQAPYDAGMPPWVFGQSTYALVNAETAVLTYSDRGLWRLALVSLKDGSWQTLACPYTEIHALIPETAEQIAFIGSSPQAPPQVIRFHLQHQQWLPLPSQEPSLPKEWLSQPEVVEFPSSEGAIAYGFFYPPCNPEYAAPAGILPPLIVKSHGGPTVASGTGLDLRTQFWTSRGFAVLDVNYGGSTGYGRAYRDRLRGQWGVVDVADCVAGAQFLVAQGRVDGQRLAIRGSSAGGFTTLCALTFTNVFRVGASYYGVADLIAIVQDTHAFEAHYFDSLIAPYPERADLYRQRSPLYHTDRLTCPVIFFQGLKDTVVPPAQAEQMVAALQDKGIPVEYYTFATEGHGFRHASTIEATLIAELAFYQRFLL</sequence>
<evidence type="ECO:0000313" key="2">
    <source>
        <dbReference type="EMBL" id="ATS17798.1"/>
    </source>
</evidence>
<feature type="domain" description="Peptidase S9 prolyl oligopeptidase catalytic" evidence="1">
    <location>
        <begin position="413"/>
        <end position="616"/>
    </location>
</feature>
<dbReference type="PANTHER" id="PTHR43056">
    <property type="entry name" value="PEPTIDASE S9 PROLYL OLIGOPEPTIDASE"/>
    <property type="match status" value="1"/>
</dbReference>
<dbReference type="RefSeq" id="WP_099798154.1">
    <property type="nucleotide sequence ID" value="NZ_CP018092.1"/>
</dbReference>
<dbReference type="Gene3D" id="3.40.50.1820">
    <property type="entry name" value="alpha/beta hydrolase"/>
    <property type="match status" value="1"/>
</dbReference>
<accession>A0A2D2PZY1</accession>
<reference evidence="3" key="2">
    <citation type="journal article" date="2022" name="Front. Microbiol.">
        <title>Comparative Genomic Analysis Revealed Distinct Molecular Components and Organization of CO2-Concentrating Mechanism in Thermophilic Cyanobacteria.</title>
        <authorList>
            <person name="Tang J."/>
            <person name="Zhou H."/>
            <person name="Yao D."/>
            <person name="Riaz S."/>
            <person name="You D."/>
            <person name="Klepacz-Smolka A."/>
            <person name="Daroch M."/>
        </authorList>
    </citation>
    <scope>NUCLEOTIDE SEQUENCE [LARGE SCALE GENOMIC DNA]</scope>
    <source>
        <strain evidence="3">PCC 6715</strain>
    </source>
</reference>
<keyword evidence="3" id="KW-1185">Reference proteome</keyword>
<dbReference type="GO" id="GO:0006508">
    <property type="term" value="P:proteolysis"/>
    <property type="evidence" value="ECO:0007669"/>
    <property type="project" value="InterPro"/>
</dbReference>
<evidence type="ECO:0000313" key="3">
    <source>
        <dbReference type="Proteomes" id="UP000231057"/>
    </source>
</evidence>
<dbReference type="KEGG" id="slw:BRW62_02470"/>
<dbReference type="Pfam" id="PF00326">
    <property type="entry name" value="Peptidase_S9"/>
    <property type="match status" value="1"/>
</dbReference>
<dbReference type="GO" id="GO:0008236">
    <property type="term" value="F:serine-type peptidase activity"/>
    <property type="evidence" value="ECO:0007669"/>
    <property type="project" value="InterPro"/>
</dbReference>